<keyword evidence="9 13" id="KW-0472">Membrane</keyword>
<feature type="active site" evidence="13">
    <location>
        <position position="229"/>
    </location>
</feature>
<dbReference type="InterPro" id="IPR001736">
    <property type="entry name" value="PLipase_D/transphosphatidylase"/>
</dbReference>
<dbReference type="GO" id="GO:0032049">
    <property type="term" value="P:cardiolipin biosynthetic process"/>
    <property type="evidence" value="ECO:0007669"/>
    <property type="project" value="UniProtKB-UniRule"/>
</dbReference>
<comment type="similarity">
    <text evidence="13">Belongs to the phospholipase D family. Cardiolipin synthase subfamily.</text>
</comment>
<dbReference type="GO" id="GO:0005886">
    <property type="term" value="C:plasma membrane"/>
    <property type="evidence" value="ECO:0007669"/>
    <property type="project" value="UniProtKB-SubCell"/>
</dbReference>
<comment type="function">
    <text evidence="12 13">Catalyzes the reversible phosphatidyl group transfer from one phosphatidylglycerol molecule to another to form cardiolipin (CL) (diphosphatidylglycerol) and glycerol.</text>
</comment>
<feature type="domain" description="PLD phosphodiesterase" evidence="15">
    <location>
        <begin position="401"/>
        <end position="428"/>
    </location>
</feature>
<evidence type="ECO:0000256" key="5">
    <source>
        <dbReference type="ARBA" id="ARBA00022692"/>
    </source>
</evidence>
<keyword evidence="5 13" id="KW-0812">Transmembrane</keyword>
<dbReference type="SMART" id="SM00155">
    <property type="entry name" value="PLDc"/>
    <property type="match status" value="2"/>
</dbReference>
<evidence type="ECO:0000256" key="6">
    <source>
        <dbReference type="ARBA" id="ARBA00022737"/>
    </source>
</evidence>
<feature type="active site" evidence="13">
    <location>
        <position position="408"/>
    </location>
</feature>
<evidence type="ECO:0000256" key="9">
    <source>
        <dbReference type="ARBA" id="ARBA00023136"/>
    </source>
</evidence>
<dbReference type="HAMAP" id="MF_01916">
    <property type="entry name" value="Cardiolipin_synth_Cls"/>
    <property type="match status" value="1"/>
</dbReference>
<organism evidence="16 17">
    <name type="scientific">Natranaerovirga hydrolytica</name>
    <dbReference type="NCBI Taxonomy" id="680378"/>
    <lineage>
        <taxon>Bacteria</taxon>
        <taxon>Bacillati</taxon>
        <taxon>Bacillota</taxon>
        <taxon>Clostridia</taxon>
        <taxon>Lachnospirales</taxon>
        <taxon>Natranaerovirgaceae</taxon>
        <taxon>Natranaerovirga</taxon>
    </lineage>
</organism>
<feature type="transmembrane region" description="Helical" evidence="13">
    <location>
        <begin position="12"/>
        <end position="33"/>
    </location>
</feature>
<reference evidence="16 17" key="1">
    <citation type="submission" date="2019-03" db="EMBL/GenBank/DDBJ databases">
        <title>Genomic Encyclopedia of Type Strains, Phase IV (KMG-IV): sequencing the most valuable type-strain genomes for metagenomic binning, comparative biology and taxonomic classification.</title>
        <authorList>
            <person name="Goeker M."/>
        </authorList>
    </citation>
    <scope>NUCLEOTIDE SEQUENCE [LARGE SCALE GENOMIC DNA]</scope>
    <source>
        <strain evidence="16 17">DSM 24176</strain>
    </source>
</reference>
<dbReference type="InterPro" id="IPR030874">
    <property type="entry name" value="Cardiolipin_synth_Firmi"/>
</dbReference>
<keyword evidence="2 13" id="KW-1003">Cell membrane</keyword>
<dbReference type="GO" id="GO:0008808">
    <property type="term" value="F:cardiolipin synthase activity"/>
    <property type="evidence" value="ECO:0007669"/>
    <property type="project" value="UniProtKB-UniRule"/>
</dbReference>
<evidence type="ECO:0000313" key="17">
    <source>
        <dbReference type="Proteomes" id="UP000294545"/>
    </source>
</evidence>
<feature type="active site" evidence="13">
    <location>
        <position position="413"/>
    </location>
</feature>
<keyword evidence="4 13" id="KW-0808">Transferase</keyword>
<keyword evidence="7 13" id="KW-1133">Transmembrane helix</keyword>
<gene>
    <name evidence="16" type="ORF">EDC19_1542</name>
</gene>
<feature type="transmembrane region" description="Helical" evidence="13">
    <location>
        <begin position="39"/>
        <end position="62"/>
    </location>
</feature>
<feature type="active site" evidence="13">
    <location>
        <position position="231"/>
    </location>
</feature>
<dbReference type="PROSITE" id="PS50035">
    <property type="entry name" value="PLD"/>
    <property type="match status" value="2"/>
</dbReference>
<dbReference type="RefSeq" id="WP_132282257.1">
    <property type="nucleotide sequence ID" value="NZ_SMGQ01000012.1"/>
</dbReference>
<keyword evidence="6" id="KW-0677">Repeat</keyword>
<dbReference type="EMBL" id="SMGQ01000012">
    <property type="protein sequence ID" value="TCK93350.1"/>
    <property type="molecule type" value="Genomic_DNA"/>
</dbReference>
<evidence type="ECO:0000259" key="15">
    <source>
        <dbReference type="PROSITE" id="PS50035"/>
    </source>
</evidence>
<evidence type="ECO:0000256" key="10">
    <source>
        <dbReference type="ARBA" id="ARBA00023209"/>
    </source>
</evidence>
<evidence type="ECO:0000313" key="16">
    <source>
        <dbReference type="EMBL" id="TCK93350.1"/>
    </source>
</evidence>
<dbReference type="CDD" id="cd09112">
    <property type="entry name" value="PLDc_CLS_2"/>
    <property type="match status" value="1"/>
</dbReference>
<dbReference type="PANTHER" id="PTHR21248:SF22">
    <property type="entry name" value="PHOSPHOLIPASE D"/>
    <property type="match status" value="1"/>
</dbReference>
<dbReference type="CDD" id="cd09110">
    <property type="entry name" value="PLDc_CLS_1"/>
    <property type="match status" value="1"/>
</dbReference>
<dbReference type="InterPro" id="IPR022924">
    <property type="entry name" value="Cardiolipin_synthase"/>
</dbReference>
<dbReference type="Gene3D" id="3.30.870.10">
    <property type="entry name" value="Endonuclease Chain A"/>
    <property type="match status" value="2"/>
</dbReference>
<dbReference type="InterPro" id="IPR027379">
    <property type="entry name" value="CLS_N"/>
</dbReference>
<keyword evidence="11 13" id="KW-1208">Phospholipid metabolism</keyword>
<dbReference type="FunFam" id="3.30.870.10:FF:000021">
    <property type="entry name" value="Cardiolipin synthase"/>
    <property type="match status" value="1"/>
</dbReference>
<feature type="active site" evidence="13">
    <location>
        <position position="236"/>
    </location>
</feature>
<keyword evidence="17" id="KW-1185">Reference proteome</keyword>
<name>A0A4R1MMK9_9FIRM</name>
<evidence type="ECO:0000256" key="13">
    <source>
        <dbReference type="HAMAP-Rule" id="MF_01916"/>
    </source>
</evidence>
<comment type="caution">
    <text evidence="16">The sequence shown here is derived from an EMBL/GenBank/DDBJ whole genome shotgun (WGS) entry which is preliminary data.</text>
</comment>
<evidence type="ECO:0000256" key="11">
    <source>
        <dbReference type="ARBA" id="ARBA00023264"/>
    </source>
</evidence>
<keyword evidence="3 13" id="KW-0444">Lipid biosynthesis</keyword>
<dbReference type="PANTHER" id="PTHR21248">
    <property type="entry name" value="CARDIOLIPIN SYNTHASE"/>
    <property type="match status" value="1"/>
</dbReference>
<feature type="domain" description="PLD phosphodiesterase" evidence="15">
    <location>
        <begin position="224"/>
        <end position="251"/>
    </location>
</feature>
<evidence type="ECO:0000256" key="8">
    <source>
        <dbReference type="ARBA" id="ARBA00023098"/>
    </source>
</evidence>
<keyword evidence="10 13" id="KW-0594">Phospholipid biosynthesis</keyword>
<comment type="catalytic activity">
    <reaction evidence="13">
        <text>2 a 1,2-diacyl-sn-glycero-3-phospho-(1'-sn-glycerol) = a cardiolipin + glycerol</text>
        <dbReference type="Rhea" id="RHEA:31451"/>
        <dbReference type="ChEBI" id="CHEBI:17754"/>
        <dbReference type="ChEBI" id="CHEBI:62237"/>
        <dbReference type="ChEBI" id="CHEBI:64716"/>
    </reaction>
</comment>
<dbReference type="InterPro" id="IPR025202">
    <property type="entry name" value="PLD-like_dom"/>
</dbReference>
<evidence type="ECO:0000256" key="7">
    <source>
        <dbReference type="ARBA" id="ARBA00022989"/>
    </source>
</evidence>
<dbReference type="Proteomes" id="UP000294545">
    <property type="component" value="Unassembled WGS sequence"/>
</dbReference>
<keyword evidence="8 13" id="KW-0443">Lipid metabolism</keyword>
<evidence type="ECO:0000256" key="3">
    <source>
        <dbReference type="ARBA" id="ARBA00022516"/>
    </source>
</evidence>
<evidence type="ECO:0000256" key="1">
    <source>
        <dbReference type="ARBA" id="ARBA00004651"/>
    </source>
</evidence>
<protein>
    <recommendedName>
        <fullName evidence="13 14">Cardiolipin synthase</fullName>
        <shortName evidence="13">CL synthase</shortName>
        <ecNumber evidence="13 14">2.7.8.-</ecNumber>
    </recommendedName>
</protein>
<dbReference type="FunFam" id="3.30.870.10:FF:000014">
    <property type="entry name" value="Cardiolipin synthase"/>
    <property type="match status" value="1"/>
</dbReference>
<comment type="subcellular location">
    <subcellularLocation>
        <location evidence="1 13">Cell membrane</location>
        <topology evidence="1 13">Multi-pass membrane protein</topology>
    </subcellularLocation>
</comment>
<evidence type="ECO:0000256" key="2">
    <source>
        <dbReference type="ARBA" id="ARBA00022475"/>
    </source>
</evidence>
<evidence type="ECO:0000256" key="4">
    <source>
        <dbReference type="ARBA" id="ARBA00022679"/>
    </source>
</evidence>
<dbReference type="NCBIfam" id="TIGR04265">
    <property type="entry name" value="bac_cardiolipin"/>
    <property type="match status" value="1"/>
</dbReference>
<dbReference type="EC" id="2.7.8.-" evidence="13 14"/>
<dbReference type="SUPFAM" id="SSF56024">
    <property type="entry name" value="Phospholipase D/nuclease"/>
    <property type="match status" value="2"/>
</dbReference>
<feature type="active site" evidence="13">
    <location>
        <position position="406"/>
    </location>
</feature>
<evidence type="ECO:0000256" key="12">
    <source>
        <dbReference type="ARBA" id="ARBA00057569"/>
    </source>
</evidence>
<evidence type="ECO:0000256" key="14">
    <source>
        <dbReference type="NCBIfam" id="TIGR04265"/>
    </source>
</evidence>
<dbReference type="Pfam" id="PF13091">
    <property type="entry name" value="PLDc_2"/>
    <property type="match status" value="2"/>
</dbReference>
<dbReference type="AlphaFoldDB" id="A0A4R1MMK9"/>
<accession>A0A4R1MMK9</accession>
<dbReference type="Pfam" id="PF13396">
    <property type="entry name" value="PLDc_N"/>
    <property type="match status" value="1"/>
</dbReference>
<dbReference type="OrthoDB" id="9762009at2"/>
<sequence length="488" mass="57063">MTVFGEVLRAFFSWFFSNIFIINILLAILLIFFERRNPTSVWAWVLILLFFPIGGFVLYLLLGQDLRRRKLFKVKEIEDEVNRIIRRQEEKIYRNEYKSIDPLFQEFRDMIMFNLVSNSSMYTMDNEIEIYKDGEDKFNALIEAIKDAKSFIHVQYYIFRDDELSKRICDALCEKAKEGIEVRILYDGMGCIRVRKRFWRELEKCGVKVAEFFPPFIPIVNLRINFRNHRKIVVIDGYKGFVGGFNVGKEYISKVKRFGYWRDTHIKIVGSAVDSLQLRFLLDWNYASRENLIKYEKYFPAKILAGGNGIQIVSSGPDSKRQNVRNNYLKMIMKAKKNIYIQTPYFIPDDAILEALKIAALSGVDVRVMIPSKPDHPFVYWASISYIGELIDAGAKCYKYNNGFLHSKVVTIDSLVSSVGTANMDIRSFKLNFEVNAFIYNEQTTLELESHFMEDVKNSIEITKYLYMQRSVVVKIKESISRLLSPVL</sequence>
<proteinExistence type="inferred from homology"/>